<dbReference type="SUPFAM" id="SSF47384">
    <property type="entry name" value="Homodimeric domain of signal transducing histidine kinase"/>
    <property type="match status" value="1"/>
</dbReference>
<dbReference type="InterPro" id="IPR050428">
    <property type="entry name" value="TCS_sensor_his_kinase"/>
</dbReference>
<evidence type="ECO:0000256" key="5">
    <source>
        <dbReference type="ARBA" id="ARBA00022679"/>
    </source>
</evidence>
<dbReference type="SMART" id="SM00304">
    <property type="entry name" value="HAMP"/>
    <property type="match status" value="1"/>
</dbReference>
<dbReference type="PATRIC" id="fig|1423776.4.peg.466"/>
<dbReference type="EC" id="2.7.13.3" evidence="3"/>
<dbReference type="GO" id="GO:0000155">
    <property type="term" value="F:phosphorelay sensor kinase activity"/>
    <property type="evidence" value="ECO:0007669"/>
    <property type="project" value="InterPro"/>
</dbReference>
<gene>
    <name evidence="14" type="ORF">FD04_GL000461</name>
</gene>
<dbReference type="Pfam" id="PF02518">
    <property type="entry name" value="HATPase_c"/>
    <property type="match status" value="1"/>
</dbReference>
<dbReference type="PROSITE" id="PS50109">
    <property type="entry name" value="HIS_KIN"/>
    <property type="match status" value="1"/>
</dbReference>
<evidence type="ECO:0000256" key="4">
    <source>
        <dbReference type="ARBA" id="ARBA00022553"/>
    </source>
</evidence>
<dbReference type="InterPro" id="IPR003660">
    <property type="entry name" value="HAMP_dom"/>
</dbReference>
<evidence type="ECO:0000313" key="14">
    <source>
        <dbReference type="EMBL" id="KRK98725.1"/>
    </source>
</evidence>
<evidence type="ECO:0000256" key="9">
    <source>
        <dbReference type="ARBA" id="ARBA00023012"/>
    </source>
</evidence>
<dbReference type="Gene3D" id="1.10.287.130">
    <property type="match status" value="1"/>
</dbReference>
<comment type="caution">
    <text evidence="14">The sequence shown here is derived from an EMBL/GenBank/DDBJ whole genome shotgun (WGS) entry which is preliminary data.</text>
</comment>
<dbReference type="SMART" id="SM00388">
    <property type="entry name" value="HisKA"/>
    <property type="match status" value="1"/>
</dbReference>
<dbReference type="PANTHER" id="PTHR45436:SF5">
    <property type="entry name" value="SENSOR HISTIDINE KINASE TRCS"/>
    <property type="match status" value="1"/>
</dbReference>
<dbReference type="PRINTS" id="PR00344">
    <property type="entry name" value="BCTRLSENSOR"/>
</dbReference>
<evidence type="ECO:0000256" key="6">
    <source>
        <dbReference type="ARBA" id="ARBA00022692"/>
    </source>
</evidence>
<evidence type="ECO:0000256" key="2">
    <source>
        <dbReference type="ARBA" id="ARBA00004370"/>
    </source>
</evidence>
<dbReference type="CDD" id="cd00075">
    <property type="entry name" value="HATPase"/>
    <property type="match status" value="1"/>
</dbReference>
<dbReference type="SUPFAM" id="SSF55874">
    <property type="entry name" value="ATPase domain of HSP90 chaperone/DNA topoisomerase II/histidine kinase"/>
    <property type="match status" value="1"/>
</dbReference>
<dbReference type="Gene3D" id="6.10.340.10">
    <property type="match status" value="1"/>
</dbReference>
<keyword evidence="8 11" id="KW-1133">Transmembrane helix</keyword>
<dbReference type="Pfam" id="PF00672">
    <property type="entry name" value="HAMP"/>
    <property type="match status" value="1"/>
</dbReference>
<name>A0A0R1LSD5_9LACO</name>
<dbReference type="STRING" id="1423776.FD04_GL000461"/>
<dbReference type="PROSITE" id="PS50885">
    <property type="entry name" value="HAMP"/>
    <property type="match status" value="1"/>
</dbReference>
<protein>
    <recommendedName>
        <fullName evidence="3">histidine kinase</fullName>
        <ecNumber evidence="3">2.7.13.3</ecNumber>
    </recommendedName>
</protein>
<dbReference type="InterPro" id="IPR004358">
    <property type="entry name" value="Sig_transdc_His_kin-like_C"/>
</dbReference>
<dbReference type="SMART" id="SM00387">
    <property type="entry name" value="HATPase_c"/>
    <property type="match status" value="1"/>
</dbReference>
<dbReference type="InterPro" id="IPR003661">
    <property type="entry name" value="HisK_dim/P_dom"/>
</dbReference>
<feature type="transmembrane region" description="Helical" evidence="11">
    <location>
        <begin position="155"/>
        <end position="175"/>
    </location>
</feature>
<dbReference type="InterPro" id="IPR003594">
    <property type="entry name" value="HATPase_dom"/>
</dbReference>
<feature type="domain" description="HAMP" evidence="13">
    <location>
        <begin position="180"/>
        <end position="235"/>
    </location>
</feature>
<evidence type="ECO:0000256" key="10">
    <source>
        <dbReference type="ARBA" id="ARBA00023136"/>
    </source>
</evidence>
<dbReference type="FunFam" id="3.30.565.10:FF:000006">
    <property type="entry name" value="Sensor histidine kinase WalK"/>
    <property type="match status" value="1"/>
</dbReference>
<feature type="transmembrane region" description="Helical" evidence="11">
    <location>
        <begin position="20"/>
        <end position="40"/>
    </location>
</feature>
<keyword evidence="6 11" id="KW-0812">Transmembrane</keyword>
<accession>A0A0R1LSD5</accession>
<dbReference type="EMBL" id="AZEE01000027">
    <property type="protein sequence ID" value="KRK98725.1"/>
    <property type="molecule type" value="Genomic_DNA"/>
</dbReference>
<dbReference type="InterPro" id="IPR005467">
    <property type="entry name" value="His_kinase_dom"/>
</dbReference>
<evidence type="ECO:0000313" key="15">
    <source>
        <dbReference type="Proteomes" id="UP000051160"/>
    </source>
</evidence>
<keyword evidence="10 11" id="KW-0472">Membrane</keyword>
<dbReference type="CDD" id="cd00082">
    <property type="entry name" value="HisKA"/>
    <property type="match status" value="1"/>
</dbReference>
<dbReference type="InterPro" id="IPR036097">
    <property type="entry name" value="HisK_dim/P_sf"/>
</dbReference>
<comment type="catalytic activity">
    <reaction evidence="1">
        <text>ATP + protein L-histidine = ADP + protein N-phospho-L-histidine.</text>
        <dbReference type="EC" id="2.7.13.3"/>
    </reaction>
</comment>
<dbReference type="AlphaFoldDB" id="A0A0R1LSD5"/>
<evidence type="ECO:0000259" key="12">
    <source>
        <dbReference type="PROSITE" id="PS50109"/>
    </source>
</evidence>
<evidence type="ECO:0000256" key="8">
    <source>
        <dbReference type="ARBA" id="ARBA00022989"/>
    </source>
</evidence>
<keyword evidence="9" id="KW-0902">Two-component regulatory system</keyword>
<evidence type="ECO:0000256" key="3">
    <source>
        <dbReference type="ARBA" id="ARBA00012438"/>
    </source>
</evidence>
<proteinExistence type="predicted"/>
<sequence length="453" mass="50113">MANQPESNRHVIASAYRRTLIITALVSLLVTLGVMAVLLLQNGEQAANKMVKSLETTFVHKTPNTDAWQASSEQGPSTTYVKINVHSTAGYPANLFYSTHARQFANLADKTGRQLTPAIVYVPKRGLFYYSNKSSTKARYQVWLKLDYIISQLEVVVLAVLLAVGISSILGILLMNMHASRLTQPLTNLTDAVQERTETTQPSTTPLPVPTTPLEVQQLAKSFNQLLSALNQELIHEQQFVSDASHELRTPLTVIRGYISLLKRRGAEHPEVLSEAIDFLDSESNRLQQLVESLLTITRNERLTLSPQRLELAPVLTQLLKPYQEQMTQKVQVDCPPTLSVLVDENSLKQMILALLDNAAKYSPTNQPIKITCKPQDDNVTIAVSDQGPGIPNNQKNLIFDRFYRVDTARSSQIPGTGLGLSIVSQLVSLNHGSISITDNDPRGSVFTLTLPK</sequence>
<dbReference type="GO" id="GO:0005886">
    <property type="term" value="C:plasma membrane"/>
    <property type="evidence" value="ECO:0007669"/>
    <property type="project" value="TreeGrafter"/>
</dbReference>
<dbReference type="Gene3D" id="3.30.565.10">
    <property type="entry name" value="Histidine kinase-like ATPase, C-terminal domain"/>
    <property type="match status" value="1"/>
</dbReference>
<keyword evidence="7 14" id="KW-0418">Kinase</keyword>
<evidence type="ECO:0000256" key="7">
    <source>
        <dbReference type="ARBA" id="ARBA00022777"/>
    </source>
</evidence>
<feature type="domain" description="Histidine kinase" evidence="12">
    <location>
        <begin position="243"/>
        <end position="453"/>
    </location>
</feature>
<dbReference type="RefSeq" id="WP_056947194.1">
    <property type="nucleotide sequence ID" value="NZ_AZEE01000027.1"/>
</dbReference>
<dbReference type="Proteomes" id="UP000051160">
    <property type="component" value="Unassembled WGS sequence"/>
</dbReference>
<keyword evidence="4" id="KW-0597">Phosphoprotein</keyword>
<keyword evidence="15" id="KW-1185">Reference proteome</keyword>
<evidence type="ECO:0000259" key="13">
    <source>
        <dbReference type="PROSITE" id="PS50885"/>
    </source>
</evidence>
<comment type="subcellular location">
    <subcellularLocation>
        <location evidence="2">Membrane</location>
    </subcellularLocation>
</comment>
<reference evidence="14 15" key="1">
    <citation type="journal article" date="2015" name="Genome Announc.">
        <title>Expanding the biotechnology potential of lactobacilli through comparative genomics of 213 strains and associated genera.</title>
        <authorList>
            <person name="Sun Z."/>
            <person name="Harris H.M."/>
            <person name="McCann A."/>
            <person name="Guo C."/>
            <person name="Argimon S."/>
            <person name="Zhang W."/>
            <person name="Yang X."/>
            <person name="Jeffery I.B."/>
            <person name="Cooney J.C."/>
            <person name="Kagawa T.F."/>
            <person name="Liu W."/>
            <person name="Song Y."/>
            <person name="Salvetti E."/>
            <person name="Wrobel A."/>
            <person name="Rasinkangas P."/>
            <person name="Parkhill J."/>
            <person name="Rea M.C."/>
            <person name="O'Sullivan O."/>
            <person name="Ritari J."/>
            <person name="Douillard F.P."/>
            <person name="Paul Ross R."/>
            <person name="Yang R."/>
            <person name="Briner A.E."/>
            <person name="Felis G.E."/>
            <person name="de Vos W.M."/>
            <person name="Barrangou R."/>
            <person name="Klaenhammer T.R."/>
            <person name="Caufield P.W."/>
            <person name="Cui Y."/>
            <person name="Zhang H."/>
            <person name="O'Toole P.W."/>
        </authorList>
    </citation>
    <scope>NUCLEOTIDE SEQUENCE [LARGE SCALE GENOMIC DNA]</scope>
    <source>
        <strain evidence="14 15">DSM 19909</strain>
    </source>
</reference>
<dbReference type="OrthoDB" id="9786919at2"/>
<evidence type="ECO:0000256" key="1">
    <source>
        <dbReference type="ARBA" id="ARBA00000085"/>
    </source>
</evidence>
<dbReference type="PANTHER" id="PTHR45436">
    <property type="entry name" value="SENSOR HISTIDINE KINASE YKOH"/>
    <property type="match status" value="1"/>
</dbReference>
<dbReference type="InterPro" id="IPR036890">
    <property type="entry name" value="HATPase_C_sf"/>
</dbReference>
<keyword evidence="5" id="KW-0808">Transferase</keyword>
<dbReference type="Pfam" id="PF00512">
    <property type="entry name" value="HisKA"/>
    <property type="match status" value="1"/>
</dbReference>
<evidence type="ECO:0000256" key="11">
    <source>
        <dbReference type="SAM" id="Phobius"/>
    </source>
</evidence>
<organism evidence="14 15">
    <name type="scientific">Secundilactobacillus odoratitofui DSM 19909 = JCM 15043</name>
    <dbReference type="NCBI Taxonomy" id="1423776"/>
    <lineage>
        <taxon>Bacteria</taxon>
        <taxon>Bacillati</taxon>
        <taxon>Bacillota</taxon>
        <taxon>Bacilli</taxon>
        <taxon>Lactobacillales</taxon>
        <taxon>Lactobacillaceae</taxon>
        <taxon>Secundilactobacillus</taxon>
    </lineage>
</organism>
<dbReference type="FunFam" id="1.10.287.130:FF:000001">
    <property type="entry name" value="Two-component sensor histidine kinase"/>
    <property type="match status" value="1"/>
</dbReference>